<dbReference type="Proteomes" id="UP000475905">
    <property type="component" value="Unassembled WGS sequence"/>
</dbReference>
<accession>A0A6L3KWT9</accession>
<evidence type="ECO:0000313" key="1">
    <source>
        <dbReference type="EMBL" id="KAA5464208.1"/>
    </source>
</evidence>
<dbReference type="AlphaFoldDB" id="A0A6L3KWT9"/>
<gene>
    <name evidence="1" type="ORF">F2Y36_07690</name>
</gene>
<reference evidence="1 2" key="1">
    <citation type="journal article" date="2019" name="Nat. Med.">
        <title>A library of human gut bacterial isolates paired with longitudinal multiomics data enables mechanistic microbiome research.</title>
        <authorList>
            <person name="Poyet M."/>
            <person name="Groussin M."/>
            <person name="Gibbons S.M."/>
            <person name="Avila-Pacheco J."/>
            <person name="Jiang X."/>
            <person name="Kearney S.M."/>
            <person name="Perrotta A.R."/>
            <person name="Berdy B."/>
            <person name="Zhao S."/>
            <person name="Lieberman T.D."/>
            <person name="Swanson P.K."/>
            <person name="Smith M."/>
            <person name="Roesemann S."/>
            <person name="Alexander J.E."/>
            <person name="Rich S.A."/>
            <person name="Livny J."/>
            <person name="Vlamakis H."/>
            <person name="Clish C."/>
            <person name="Bullock K."/>
            <person name="Deik A."/>
            <person name="Scott J."/>
            <person name="Pierce K.A."/>
            <person name="Xavier R.J."/>
            <person name="Alm E.J."/>
        </authorList>
    </citation>
    <scope>NUCLEOTIDE SEQUENCE [LARGE SCALE GENOMIC DNA]</scope>
    <source>
        <strain evidence="1 2">BIOML-A31</strain>
    </source>
</reference>
<dbReference type="EMBL" id="VVYP01000007">
    <property type="protein sequence ID" value="KAA5464208.1"/>
    <property type="molecule type" value="Genomic_DNA"/>
</dbReference>
<name>A0A6L3KWT9_9BACE</name>
<sequence>MNFCPVCGYPLGDYNPWGDDGNTPTYNICPCCGVEWGNEDYTPESRMEYRNKWIAGGAKWFDPQKKPANWNLEEQLKNIAYETDR</sequence>
<protein>
    <submittedName>
        <fullName evidence="1">Uncharacterized protein</fullName>
    </submittedName>
</protein>
<proteinExistence type="predicted"/>
<comment type="caution">
    <text evidence="1">The sequence shown here is derived from an EMBL/GenBank/DDBJ whole genome shotgun (WGS) entry which is preliminary data.</text>
</comment>
<organism evidence="1 2">
    <name type="scientific">Bacteroides caccae</name>
    <dbReference type="NCBI Taxonomy" id="47678"/>
    <lineage>
        <taxon>Bacteria</taxon>
        <taxon>Pseudomonadati</taxon>
        <taxon>Bacteroidota</taxon>
        <taxon>Bacteroidia</taxon>
        <taxon>Bacteroidales</taxon>
        <taxon>Bacteroidaceae</taxon>
        <taxon>Bacteroides</taxon>
    </lineage>
</organism>
<evidence type="ECO:0000313" key="2">
    <source>
        <dbReference type="Proteomes" id="UP000475905"/>
    </source>
</evidence>